<evidence type="ECO:0000256" key="5">
    <source>
        <dbReference type="ARBA" id="ARBA00019077"/>
    </source>
</evidence>
<organism evidence="16 17">
    <name type="scientific">Paraferrimonas haliotis</name>
    <dbReference type="NCBI Taxonomy" id="2013866"/>
    <lineage>
        <taxon>Bacteria</taxon>
        <taxon>Pseudomonadati</taxon>
        <taxon>Pseudomonadota</taxon>
        <taxon>Gammaproteobacteria</taxon>
        <taxon>Alteromonadales</taxon>
        <taxon>Ferrimonadaceae</taxon>
        <taxon>Paraferrimonas</taxon>
    </lineage>
</organism>
<evidence type="ECO:0000313" key="16">
    <source>
        <dbReference type="EMBL" id="GLS82166.1"/>
    </source>
</evidence>
<evidence type="ECO:0000256" key="1">
    <source>
        <dbReference type="ARBA" id="ARBA00004388"/>
    </source>
</evidence>
<comment type="catalytic activity">
    <reaction evidence="10 13">
        <text>lipid IVA (E. coli) + CMP-3-deoxy-beta-D-manno-octulosonate = alpha-Kdo-(2-&gt;6)-lipid IVA (E. coli) + CMP + H(+)</text>
        <dbReference type="Rhea" id="RHEA:28066"/>
        <dbReference type="ChEBI" id="CHEBI:15378"/>
        <dbReference type="ChEBI" id="CHEBI:58603"/>
        <dbReference type="ChEBI" id="CHEBI:60364"/>
        <dbReference type="ChEBI" id="CHEBI:60377"/>
        <dbReference type="ChEBI" id="CHEBI:85987"/>
        <dbReference type="EC" id="2.4.99.12"/>
    </reaction>
</comment>
<comment type="pathway">
    <text evidence="2 13">Bacterial outer membrane biogenesis; LPS core biosynthesis.</text>
</comment>
<dbReference type="Pfam" id="PF04413">
    <property type="entry name" value="Glycos_transf_N"/>
    <property type="match status" value="1"/>
</dbReference>
<keyword evidence="13" id="KW-0472">Membrane</keyword>
<dbReference type="Pfam" id="PF00534">
    <property type="entry name" value="Glycos_transf_1"/>
    <property type="match status" value="1"/>
</dbReference>
<dbReference type="GO" id="GO:0043842">
    <property type="term" value="F:Kdo transferase activity"/>
    <property type="evidence" value="ECO:0007669"/>
    <property type="project" value="UniProtKB-EC"/>
</dbReference>
<dbReference type="Gene3D" id="3.40.50.11720">
    <property type="entry name" value="3-Deoxy-D-manno-octulosonic-acid transferase, N-terminal domain"/>
    <property type="match status" value="1"/>
</dbReference>
<sequence length="420" mass="47025">MTRTLYGILLTLLSPLLVIYLWLRGNKDRRYRQRWSERFGLARWQPAHVLIHCVSMGETLAAQRLIETIQQRHPNLKLCITCSSPTGSKLIQTRFSNVQHSYLPFDLPWAVARFTQQLAPQLTIIMETELWPNLVHQLKRRQCKLVLANARLSEKSSGQYQKWPKLTHPMLASLDAIAAQTKAESERFVDLGVAPKRCHVFGSLKFDISIDADTQKAAHALTEQLKRPVWVAGSVHPDEFDAILAAHQQLLDTVPQALLIMVPRHPERFEQAKQLVAAGPMYWQAWSQSQQVDDDTQVVIGDTMGQLLRFYGVAHCAFVGGSLMERGGQNPLEPAAFAKPIIMGPSQYNFLEIGLQLRQAGALVQVNDAHSLAAQLQLWLTDADAASNAGQAALSVVARNQGAVDKHYRLLSHYLADINA</sequence>
<dbReference type="AlphaFoldDB" id="A0AA37TUS3"/>
<evidence type="ECO:0000256" key="9">
    <source>
        <dbReference type="ARBA" id="ARBA00031445"/>
    </source>
</evidence>
<dbReference type="RefSeq" id="WP_095500145.1">
    <property type="nucleotide sequence ID" value="NZ_BSPO01000001.1"/>
</dbReference>
<dbReference type="NCBIfam" id="NF004388">
    <property type="entry name" value="PRK05749.1-4"/>
    <property type="match status" value="1"/>
</dbReference>
<feature type="site" description="Transition state stabilizer" evidence="12">
    <location>
        <position position="205"/>
    </location>
</feature>
<keyword evidence="13" id="KW-0448">Lipopolysaccharide biosynthesis</keyword>
<feature type="domain" description="Glycosyl transferase family 1" evidence="14">
    <location>
        <begin position="275"/>
        <end position="393"/>
    </location>
</feature>
<dbReference type="GO" id="GO:0009244">
    <property type="term" value="P:lipopolysaccharide core region biosynthetic process"/>
    <property type="evidence" value="ECO:0007669"/>
    <property type="project" value="UniProtKB-UniRule"/>
</dbReference>
<dbReference type="InterPro" id="IPR007507">
    <property type="entry name" value="Glycos_transf_N"/>
</dbReference>
<evidence type="ECO:0000259" key="15">
    <source>
        <dbReference type="Pfam" id="PF04413"/>
    </source>
</evidence>
<keyword evidence="13" id="KW-1003">Cell membrane</keyword>
<evidence type="ECO:0000256" key="8">
    <source>
        <dbReference type="ARBA" id="ARBA00022968"/>
    </source>
</evidence>
<evidence type="ECO:0000256" key="3">
    <source>
        <dbReference type="ARBA" id="ARBA00006380"/>
    </source>
</evidence>
<feature type="transmembrane region" description="Helical" evidence="13">
    <location>
        <begin position="6"/>
        <end position="23"/>
    </location>
</feature>
<dbReference type="PANTHER" id="PTHR42755">
    <property type="entry name" value="3-DEOXY-MANNO-OCTULOSONATE CYTIDYLYLTRANSFERASE"/>
    <property type="match status" value="1"/>
</dbReference>
<feature type="site" description="Transition state stabilizer" evidence="12">
    <location>
        <position position="127"/>
    </location>
</feature>
<dbReference type="Gene3D" id="3.40.50.2000">
    <property type="entry name" value="Glycogen Phosphorylase B"/>
    <property type="match status" value="1"/>
</dbReference>
<dbReference type="FunFam" id="3.40.50.11720:FF:000001">
    <property type="entry name" value="3-deoxy-D-manno-octulosonic acid transferase"/>
    <property type="match status" value="1"/>
</dbReference>
<comment type="similarity">
    <text evidence="3">Belongs to the glycosyltransferase group 1 family. Glycosyltransferase 30 subfamily.</text>
</comment>
<comment type="caution">
    <text evidence="16">The sequence shown here is derived from an EMBL/GenBank/DDBJ whole genome shotgun (WGS) entry which is preliminary data.</text>
</comment>
<evidence type="ECO:0000256" key="12">
    <source>
        <dbReference type="PIRSR" id="PIRSR639901-2"/>
    </source>
</evidence>
<feature type="domain" description="3-deoxy-D-manno-octulosonic-acid transferase N-terminal" evidence="15">
    <location>
        <begin position="33"/>
        <end position="208"/>
    </location>
</feature>
<dbReference type="InterPro" id="IPR038107">
    <property type="entry name" value="Glycos_transf_N_sf"/>
</dbReference>
<comment type="function">
    <text evidence="13">Involved in lipopolysaccharide (LPS) biosynthesis. Catalyzes the transfer of 3-deoxy-D-manno-octulosonate (Kdo) residue(s) from CMP-Kdo to lipid IV(A), the tetraacyldisaccharide-1,4'-bisphosphate precursor of lipid A.</text>
</comment>
<comment type="subcellular location">
    <subcellularLocation>
        <location evidence="1">Cell inner membrane</location>
        <topology evidence="1">Single-pass membrane protein</topology>
        <orientation evidence="1">Cytoplasmic side</orientation>
    </subcellularLocation>
    <subcellularLocation>
        <location evidence="13">Cell membrane</location>
    </subcellularLocation>
</comment>
<dbReference type="FunFam" id="3.40.50.2000:FF:000032">
    <property type="entry name" value="3-deoxy-D-manno-octulosonic acid transferase"/>
    <property type="match status" value="1"/>
</dbReference>
<dbReference type="InterPro" id="IPR039901">
    <property type="entry name" value="Kdotransferase"/>
</dbReference>
<gene>
    <name evidence="16" type="primary">kdtA</name>
    <name evidence="16" type="ORF">GCM10007894_01430</name>
</gene>
<dbReference type="Proteomes" id="UP001157439">
    <property type="component" value="Unassembled WGS sequence"/>
</dbReference>
<feature type="active site" description="Proton acceptor" evidence="11">
    <location>
        <position position="58"/>
    </location>
</feature>
<reference evidence="16 17" key="1">
    <citation type="journal article" date="2014" name="Int. J. Syst. Evol. Microbiol.">
        <title>Complete genome sequence of Corynebacterium casei LMG S-19264T (=DSM 44701T), isolated from a smear-ripened cheese.</title>
        <authorList>
            <consortium name="US DOE Joint Genome Institute (JGI-PGF)"/>
            <person name="Walter F."/>
            <person name="Albersmeier A."/>
            <person name="Kalinowski J."/>
            <person name="Ruckert C."/>
        </authorList>
    </citation>
    <scope>NUCLEOTIDE SEQUENCE [LARGE SCALE GENOMIC DNA]</scope>
    <source>
        <strain evidence="16 17">NBRC 112785</strain>
    </source>
</reference>
<keyword evidence="13" id="KW-1133">Transmembrane helix</keyword>
<dbReference type="PANTHER" id="PTHR42755:SF1">
    <property type="entry name" value="3-DEOXY-D-MANNO-OCTULOSONIC ACID TRANSFERASE, MITOCHONDRIAL-RELATED"/>
    <property type="match status" value="1"/>
</dbReference>
<name>A0AA37TUS3_9GAMM</name>
<dbReference type="EMBL" id="BSPO01000001">
    <property type="protein sequence ID" value="GLS82166.1"/>
    <property type="molecule type" value="Genomic_DNA"/>
</dbReference>
<evidence type="ECO:0000256" key="13">
    <source>
        <dbReference type="RuleBase" id="RU365103"/>
    </source>
</evidence>
<keyword evidence="17" id="KW-1185">Reference proteome</keyword>
<proteinExistence type="inferred from homology"/>
<evidence type="ECO:0000259" key="14">
    <source>
        <dbReference type="Pfam" id="PF00534"/>
    </source>
</evidence>
<evidence type="ECO:0000313" key="17">
    <source>
        <dbReference type="Proteomes" id="UP001157439"/>
    </source>
</evidence>
<dbReference type="SUPFAM" id="SSF53756">
    <property type="entry name" value="UDP-Glycosyltransferase/glycogen phosphorylase"/>
    <property type="match status" value="1"/>
</dbReference>
<evidence type="ECO:0000256" key="6">
    <source>
        <dbReference type="ARBA" id="ARBA00022519"/>
    </source>
</evidence>
<protein>
    <recommendedName>
        <fullName evidence="5 13">3-deoxy-D-manno-octulosonic acid transferase</fullName>
        <shortName evidence="13">Kdo transferase</shortName>
        <ecNumber evidence="4 13">2.4.99.12</ecNumber>
    </recommendedName>
    <alternativeName>
        <fullName evidence="9 13">Lipid IV(A) 3-deoxy-D-manno-octulosonic acid transferase</fullName>
    </alternativeName>
</protein>
<keyword evidence="13" id="KW-0812">Transmembrane</keyword>
<keyword evidence="7 13" id="KW-0808">Transferase</keyword>
<accession>A0AA37TUS3</accession>
<evidence type="ECO:0000256" key="2">
    <source>
        <dbReference type="ARBA" id="ARBA00004713"/>
    </source>
</evidence>
<dbReference type="InterPro" id="IPR001296">
    <property type="entry name" value="Glyco_trans_1"/>
</dbReference>
<keyword evidence="6" id="KW-0997">Cell inner membrane</keyword>
<evidence type="ECO:0000256" key="11">
    <source>
        <dbReference type="PIRSR" id="PIRSR639901-1"/>
    </source>
</evidence>
<evidence type="ECO:0000256" key="10">
    <source>
        <dbReference type="ARBA" id="ARBA00049183"/>
    </source>
</evidence>
<evidence type="ECO:0000256" key="7">
    <source>
        <dbReference type="ARBA" id="ARBA00022679"/>
    </source>
</evidence>
<dbReference type="GO" id="GO:0009245">
    <property type="term" value="P:lipid A biosynthetic process"/>
    <property type="evidence" value="ECO:0007669"/>
    <property type="project" value="TreeGrafter"/>
</dbReference>
<keyword evidence="8" id="KW-0735">Signal-anchor</keyword>
<evidence type="ECO:0000256" key="4">
    <source>
        <dbReference type="ARBA" id="ARBA00012621"/>
    </source>
</evidence>
<dbReference type="GO" id="GO:0005886">
    <property type="term" value="C:plasma membrane"/>
    <property type="evidence" value="ECO:0007669"/>
    <property type="project" value="UniProtKB-SubCell"/>
</dbReference>
<dbReference type="EC" id="2.4.99.12" evidence="4 13"/>